<dbReference type="InterPro" id="IPR036278">
    <property type="entry name" value="Sialidase_sf"/>
</dbReference>
<protein>
    <recommendedName>
        <fullName evidence="2">Exo-alpha-sialidase</fullName>
    </recommendedName>
</protein>
<sequence>AWTSEESPWEADSHYILLFPGNEADNQDVWAIFWDASADEISLKTYDDSGNSWSEQLISASMTESSAHLQMDGAVRLSDGHLIFAAWSQYDNAAADLMVWDINGAGSITAKTNVITDTAEYFAVSVFINQVNDDIYVAYVGGTTAGSLVAAFYQKSVDGGASWGGQTALQADAEDDMRWISAGAIKAAWGGKFQPFWFNDDANELLTNTDNGISIPVTPVPTPVADGDLIGIAVIRKS</sequence>
<accession>X1Q0U6</accession>
<proteinExistence type="predicted"/>
<evidence type="ECO:0000313" key="1">
    <source>
        <dbReference type="EMBL" id="GAI44710.1"/>
    </source>
</evidence>
<name>X1Q0U6_9ZZZZ</name>
<organism evidence="1">
    <name type="scientific">marine sediment metagenome</name>
    <dbReference type="NCBI Taxonomy" id="412755"/>
    <lineage>
        <taxon>unclassified sequences</taxon>
        <taxon>metagenomes</taxon>
        <taxon>ecological metagenomes</taxon>
    </lineage>
</organism>
<dbReference type="SUPFAM" id="SSF50939">
    <property type="entry name" value="Sialidases"/>
    <property type="match status" value="1"/>
</dbReference>
<evidence type="ECO:0008006" key="2">
    <source>
        <dbReference type="Google" id="ProtNLM"/>
    </source>
</evidence>
<feature type="non-terminal residue" evidence="1">
    <location>
        <position position="1"/>
    </location>
</feature>
<dbReference type="AlphaFoldDB" id="X1Q0U6"/>
<reference evidence="1" key="1">
    <citation type="journal article" date="2014" name="Front. Microbiol.">
        <title>High frequency of phylogenetically diverse reductive dehalogenase-homologous genes in deep subseafloor sedimentary metagenomes.</title>
        <authorList>
            <person name="Kawai M."/>
            <person name="Futagami T."/>
            <person name="Toyoda A."/>
            <person name="Takaki Y."/>
            <person name="Nishi S."/>
            <person name="Hori S."/>
            <person name="Arai W."/>
            <person name="Tsubouchi T."/>
            <person name="Morono Y."/>
            <person name="Uchiyama I."/>
            <person name="Ito T."/>
            <person name="Fujiyama A."/>
            <person name="Inagaki F."/>
            <person name="Takami H."/>
        </authorList>
    </citation>
    <scope>NUCLEOTIDE SEQUENCE</scope>
    <source>
        <strain evidence="1">Expedition CK06-06</strain>
    </source>
</reference>
<dbReference type="EMBL" id="BARV01024153">
    <property type="protein sequence ID" value="GAI44710.1"/>
    <property type="molecule type" value="Genomic_DNA"/>
</dbReference>
<gene>
    <name evidence="1" type="ORF">S06H3_39477</name>
</gene>
<comment type="caution">
    <text evidence="1">The sequence shown here is derived from an EMBL/GenBank/DDBJ whole genome shotgun (WGS) entry which is preliminary data.</text>
</comment>